<evidence type="ECO:0000313" key="6">
    <source>
        <dbReference type="Proteomes" id="UP000429958"/>
    </source>
</evidence>
<comment type="caution">
    <text evidence="5">The sequence shown here is derived from an EMBL/GenBank/DDBJ whole genome shotgun (WGS) entry which is preliminary data.</text>
</comment>
<dbReference type="PANTHER" id="PTHR30408:SF13">
    <property type="entry name" value="TYPE I RESTRICTION ENZYME HINDI SPECIFICITY SUBUNIT"/>
    <property type="match status" value="1"/>
</dbReference>
<name>A0A7X2NPR3_9CLOT</name>
<accession>A0A7X2NPR3</accession>
<dbReference type="Proteomes" id="UP000429958">
    <property type="component" value="Unassembled WGS sequence"/>
</dbReference>
<feature type="domain" description="Type I restriction modification DNA specificity" evidence="4">
    <location>
        <begin position="23"/>
        <end position="199"/>
    </location>
</feature>
<dbReference type="AlphaFoldDB" id="A0A7X2NPR3"/>
<dbReference type="InterPro" id="IPR052021">
    <property type="entry name" value="Type-I_RS_S_subunit"/>
</dbReference>
<dbReference type="InterPro" id="IPR044946">
    <property type="entry name" value="Restrct_endonuc_typeI_TRD_sf"/>
</dbReference>
<dbReference type="GO" id="GO:0003677">
    <property type="term" value="F:DNA binding"/>
    <property type="evidence" value="ECO:0007669"/>
    <property type="project" value="UniProtKB-KW"/>
</dbReference>
<keyword evidence="5" id="KW-0255">Endonuclease</keyword>
<dbReference type="EMBL" id="VUMD01000021">
    <property type="protein sequence ID" value="MSS38263.1"/>
    <property type="molecule type" value="Genomic_DNA"/>
</dbReference>
<keyword evidence="6" id="KW-1185">Reference proteome</keyword>
<gene>
    <name evidence="5" type="ORF">FYJ39_17415</name>
</gene>
<feature type="domain" description="Type I restriction modification DNA specificity" evidence="4">
    <location>
        <begin position="218"/>
        <end position="384"/>
    </location>
</feature>
<dbReference type="RefSeq" id="WP_154473696.1">
    <property type="nucleotide sequence ID" value="NZ_VUMD01000021.1"/>
</dbReference>
<evidence type="ECO:0000256" key="3">
    <source>
        <dbReference type="ARBA" id="ARBA00023125"/>
    </source>
</evidence>
<dbReference type="GO" id="GO:0009307">
    <property type="term" value="P:DNA restriction-modification system"/>
    <property type="evidence" value="ECO:0007669"/>
    <property type="project" value="UniProtKB-KW"/>
</dbReference>
<dbReference type="Gene3D" id="1.10.287.1120">
    <property type="entry name" value="Bipartite methylase S protein"/>
    <property type="match status" value="1"/>
</dbReference>
<reference evidence="5 6" key="1">
    <citation type="submission" date="2019-08" db="EMBL/GenBank/DDBJ databases">
        <title>In-depth cultivation of the pig gut microbiome towards novel bacterial diversity and tailored functional studies.</title>
        <authorList>
            <person name="Wylensek D."/>
            <person name="Hitch T.C.A."/>
            <person name="Clavel T."/>
        </authorList>
    </citation>
    <scope>NUCLEOTIDE SEQUENCE [LARGE SCALE GENOMIC DNA]</scope>
    <source>
        <strain evidence="5 6">WCA-389-WT-23D1</strain>
    </source>
</reference>
<keyword evidence="3" id="KW-0238">DNA-binding</keyword>
<dbReference type="CDD" id="cd17273">
    <property type="entry name" value="RMtype1_S_EcoJA69PI-TRD1-CR1_like"/>
    <property type="match status" value="1"/>
</dbReference>
<dbReference type="Pfam" id="PF01420">
    <property type="entry name" value="Methylase_S"/>
    <property type="match status" value="2"/>
</dbReference>
<dbReference type="PANTHER" id="PTHR30408">
    <property type="entry name" value="TYPE-1 RESTRICTION ENZYME ECOKI SPECIFICITY PROTEIN"/>
    <property type="match status" value="1"/>
</dbReference>
<dbReference type="GO" id="GO:0004519">
    <property type="term" value="F:endonuclease activity"/>
    <property type="evidence" value="ECO:0007669"/>
    <property type="project" value="UniProtKB-KW"/>
</dbReference>
<sequence length="401" mass="44638">MANVSSSNGLEKRPKLRFPGFDEPWMTRKLGEMGTFIKGAPLSKADISDEGTPFILYGELYTTYSEVTNSVKRKTDKTVEHQFYSKIGDVIMPTSGETPEDIATASCIMIPDVILAGDLLIYRTEQIDGRFVSFCVKNKVNKQISSVAQGKSVVHVRAEELSKISVTFPALDEQQKILSLLESIDRRIATQQKLIETLKKYKRGLNRRLLSQIEESYNCKLGSVCKIIGGGTPDTLHGEYWGNSVEWFTPSEIGKTKYVNSSVRKLSNEGLSNSSAKLLPAGTVLLTTRATLGEMSIAEKECSTNQGFQSLIPLTSRVSSEYLYYMQIIIKPWCEKYSSGNTFREISKSALSECIIPVPEKPQQDKIVKLLSTVDTLIASEEKEASLLVQLKSSLLQQLFI</sequence>
<keyword evidence="2" id="KW-0680">Restriction system</keyword>
<comment type="similarity">
    <text evidence="1">Belongs to the type-I restriction system S methylase family.</text>
</comment>
<dbReference type="InterPro" id="IPR000055">
    <property type="entry name" value="Restrct_endonuc_typeI_TRD"/>
</dbReference>
<dbReference type="SUPFAM" id="SSF116734">
    <property type="entry name" value="DNA methylase specificity domain"/>
    <property type="match status" value="2"/>
</dbReference>
<evidence type="ECO:0000256" key="1">
    <source>
        <dbReference type="ARBA" id="ARBA00010923"/>
    </source>
</evidence>
<dbReference type="Gene3D" id="3.90.220.20">
    <property type="entry name" value="DNA methylase specificity domains"/>
    <property type="match status" value="2"/>
</dbReference>
<organism evidence="5 6">
    <name type="scientific">Clostridium porci</name>
    <dbReference type="NCBI Taxonomy" id="2605778"/>
    <lineage>
        <taxon>Bacteria</taxon>
        <taxon>Bacillati</taxon>
        <taxon>Bacillota</taxon>
        <taxon>Clostridia</taxon>
        <taxon>Eubacteriales</taxon>
        <taxon>Clostridiaceae</taxon>
        <taxon>Clostridium</taxon>
    </lineage>
</organism>
<keyword evidence="5" id="KW-0540">Nuclease</keyword>
<evidence type="ECO:0000259" key="4">
    <source>
        <dbReference type="Pfam" id="PF01420"/>
    </source>
</evidence>
<proteinExistence type="inferred from homology"/>
<keyword evidence="5" id="KW-0378">Hydrolase</keyword>
<protein>
    <submittedName>
        <fullName evidence="5">Restriction endonuclease subunit S</fullName>
    </submittedName>
</protein>
<evidence type="ECO:0000256" key="2">
    <source>
        <dbReference type="ARBA" id="ARBA00022747"/>
    </source>
</evidence>
<evidence type="ECO:0000313" key="5">
    <source>
        <dbReference type="EMBL" id="MSS38263.1"/>
    </source>
</evidence>